<accession>A0ABW6EQF7</accession>
<dbReference type="SUPFAM" id="SSF56645">
    <property type="entry name" value="Acyl-CoA dehydrogenase NM domain-like"/>
    <property type="match status" value="1"/>
</dbReference>
<proteinExistence type="inferred from homology"/>
<comment type="caution">
    <text evidence="5">The sequence shown here is derived from an EMBL/GenBank/DDBJ whole genome shotgun (WGS) entry which is preliminary data.</text>
</comment>
<dbReference type="Gene3D" id="2.40.110.10">
    <property type="entry name" value="Butyryl-CoA Dehydrogenase, subunit A, domain 2"/>
    <property type="match status" value="1"/>
</dbReference>
<evidence type="ECO:0000313" key="6">
    <source>
        <dbReference type="Proteomes" id="UP001598251"/>
    </source>
</evidence>
<feature type="domain" description="Acyl-CoA dehydrogenase/oxidase C-terminal" evidence="4">
    <location>
        <begin position="277"/>
        <end position="420"/>
    </location>
</feature>
<dbReference type="PANTHER" id="PTHR10909">
    <property type="entry name" value="ELECTRON TRANSPORT OXIDOREDUCTASE"/>
    <property type="match status" value="1"/>
</dbReference>
<reference evidence="5 6" key="1">
    <citation type="submission" date="2024-09" db="EMBL/GenBank/DDBJ databases">
        <title>The Natural Products Discovery Center: Release of the First 8490 Sequenced Strains for Exploring Actinobacteria Biosynthetic Diversity.</title>
        <authorList>
            <person name="Kalkreuter E."/>
            <person name="Kautsar S.A."/>
            <person name="Yang D."/>
            <person name="Bader C.D."/>
            <person name="Teijaro C.N."/>
            <person name="Fluegel L."/>
            <person name="Davis C.M."/>
            <person name="Simpson J.R."/>
            <person name="Lauterbach L."/>
            <person name="Steele A.D."/>
            <person name="Gui C."/>
            <person name="Meng S."/>
            <person name="Li G."/>
            <person name="Viehrig K."/>
            <person name="Ye F."/>
            <person name="Su P."/>
            <person name="Kiefer A.F."/>
            <person name="Nichols A."/>
            <person name="Cepeda A.J."/>
            <person name="Yan W."/>
            <person name="Fan B."/>
            <person name="Jiang Y."/>
            <person name="Adhikari A."/>
            <person name="Zheng C.-J."/>
            <person name="Schuster L."/>
            <person name="Cowan T.M."/>
            <person name="Smanski M.J."/>
            <person name="Chevrette M.G."/>
            <person name="De Carvalho L.P.S."/>
            <person name="Shen B."/>
        </authorList>
    </citation>
    <scope>NUCLEOTIDE SEQUENCE [LARGE SCALE GENOMIC DNA]</scope>
    <source>
        <strain evidence="5 6">NPDC058546</strain>
    </source>
</reference>
<comment type="similarity">
    <text evidence="1">Belongs to the acyl-CoA dehydrogenase family.</text>
</comment>
<evidence type="ECO:0000313" key="5">
    <source>
        <dbReference type="EMBL" id="MFD4216275.1"/>
    </source>
</evidence>
<sequence length="586" mass="62907">MTSTQTPPTAEPVTQALAAFVHGGRHEADEAVRRAVREVIVPSDSARTDTDRARVAYEQLRRVVALLGPSRKIAADPAAMFALFDWAAVAAPDLFPILSGHFTLTIGALQRLGHANETQEQALSALDDAGHVGVFLLTELGYGSNVLELRTEARWDPELRQFTLHTPTPAAVKFMPNVAEESVPRMTVVAARLIADGRDERVFPFLLPLARAQQEPAGVSVHRLPDKGFCPMDNALIRFDGAVVPEEGWLAGDIAHFDANGRFHSSLESLRARFHHTIAQLQTGRVGLACGSLASARAALWITVSFARQRLTASQVPMIDRDNVRVPLTLTAARLYAATALGNRARAALSDANAPHPDASTLAMVTKPLLSATALAALQECRERLGAQGMFRANMITDYLGITQGVITAEGDNQVLLVAAGRTLAGARTTPLPEPSRDAPAWLQLLDQRARTLLAGVDPRAGTDAAALAEATATAWAAHSLHEDACQYQDQAGSLLHGLAQLHGCDRVLAHADWYTAHGQLDASTAQDLMALQNRLLGTLADALPTLTDAFGVTPDLVPSAFAARDYLHAWSTITPWHWDSDPLPS</sequence>
<evidence type="ECO:0000256" key="1">
    <source>
        <dbReference type="ARBA" id="ARBA00009347"/>
    </source>
</evidence>
<dbReference type="RefSeq" id="WP_382827066.1">
    <property type="nucleotide sequence ID" value="NZ_JBHXLY010000015.1"/>
</dbReference>
<keyword evidence="6" id="KW-1185">Reference proteome</keyword>
<dbReference type="InterPro" id="IPR009100">
    <property type="entry name" value="AcylCoA_DH/oxidase_NM_dom_sf"/>
</dbReference>
<evidence type="ECO:0000259" key="4">
    <source>
        <dbReference type="Pfam" id="PF00441"/>
    </source>
</evidence>
<dbReference type="InterPro" id="IPR009075">
    <property type="entry name" value="AcylCo_DH/oxidase_C"/>
</dbReference>
<dbReference type="InterPro" id="IPR012258">
    <property type="entry name" value="Acyl-CoA_oxidase"/>
</dbReference>
<dbReference type="InterPro" id="IPR036250">
    <property type="entry name" value="AcylCo_DH-like_C"/>
</dbReference>
<dbReference type="SUPFAM" id="SSF47203">
    <property type="entry name" value="Acyl-CoA dehydrogenase C-terminal domain-like"/>
    <property type="match status" value="2"/>
</dbReference>
<keyword evidence="3" id="KW-0274">FAD</keyword>
<dbReference type="Proteomes" id="UP001598251">
    <property type="component" value="Unassembled WGS sequence"/>
</dbReference>
<dbReference type="Pfam" id="PF00441">
    <property type="entry name" value="Acyl-CoA_dh_1"/>
    <property type="match status" value="1"/>
</dbReference>
<protein>
    <submittedName>
        <fullName evidence="5">Acyl-CoA dehydrogenase family protein</fullName>
    </submittedName>
</protein>
<dbReference type="Gene3D" id="1.20.140.10">
    <property type="entry name" value="Butyryl-CoA Dehydrogenase, subunit A, domain 3"/>
    <property type="match status" value="2"/>
</dbReference>
<keyword evidence="2" id="KW-0285">Flavoprotein</keyword>
<organism evidence="5 6">
    <name type="scientific">Streptomyces sindenensis</name>
    <dbReference type="NCBI Taxonomy" id="67363"/>
    <lineage>
        <taxon>Bacteria</taxon>
        <taxon>Bacillati</taxon>
        <taxon>Actinomycetota</taxon>
        <taxon>Actinomycetes</taxon>
        <taxon>Kitasatosporales</taxon>
        <taxon>Streptomycetaceae</taxon>
        <taxon>Streptomyces</taxon>
    </lineage>
</organism>
<dbReference type="PANTHER" id="PTHR10909:SF382">
    <property type="entry name" value="ACYL-COENZYME A OXIDASE"/>
    <property type="match status" value="1"/>
</dbReference>
<gene>
    <name evidence="5" type="ORF">ACFWSS_25740</name>
</gene>
<name>A0ABW6EQF7_9ACTN</name>
<evidence type="ECO:0000256" key="2">
    <source>
        <dbReference type="ARBA" id="ARBA00022630"/>
    </source>
</evidence>
<evidence type="ECO:0000256" key="3">
    <source>
        <dbReference type="ARBA" id="ARBA00022827"/>
    </source>
</evidence>
<dbReference type="InterPro" id="IPR046373">
    <property type="entry name" value="Acyl-CoA_Oxase/DH_mid-dom_sf"/>
</dbReference>
<dbReference type="EMBL" id="JBHXOF010000019">
    <property type="protein sequence ID" value="MFD4216275.1"/>
    <property type="molecule type" value="Genomic_DNA"/>
</dbReference>